<dbReference type="Proteomes" id="UP001595803">
    <property type="component" value="Unassembled WGS sequence"/>
</dbReference>
<sequence>MAASTLRSAWGFLTLPTVRHTLQALDIPAELPIPLAANPLDIFDLEADLTRKLVTGGAYTRFAGSRHDAQAIVAEFTTSLVSDAQDAWFAGFWQPWTPWFWDVAWDMTWLGLQRSQRRLWLLCVTDTD</sequence>
<reference evidence="2" key="1">
    <citation type="journal article" date="2019" name="Int. J. Syst. Evol. Microbiol.">
        <title>The Global Catalogue of Microorganisms (GCM) 10K type strain sequencing project: providing services to taxonomists for standard genome sequencing and annotation.</title>
        <authorList>
            <consortium name="The Broad Institute Genomics Platform"/>
            <consortium name="The Broad Institute Genome Sequencing Center for Infectious Disease"/>
            <person name="Wu L."/>
            <person name="Ma J."/>
        </authorList>
    </citation>
    <scope>NUCLEOTIDE SEQUENCE [LARGE SCALE GENOMIC DNA]</scope>
    <source>
        <strain evidence="2">CCTCC AB 2017081</strain>
    </source>
</reference>
<name>A0ABV7ZBA7_9DEIO</name>
<accession>A0ABV7ZBA7</accession>
<keyword evidence="2" id="KW-1185">Reference proteome</keyword>
<proteinExistence type="predicted"/>
<protein>
    <submittedName>
        <fullName evidence="1">Uncharacterized protein</fullName>
    </submittedName>
</protein>
<gene>
    <name evidence="1" type="ORF">ACFOSB_10960</name>
</gene>
<organism evidence="1 2">
    <name type="scientific">Deinococcus rufus</name>
    <dbReference type="NCBI Taxonomy" id="2136097"/>
    <lineage>
        <taxon>Bacteria</taxon>
        <taxon>Thermotogati</taxon>
        <taxon>Deinococcota</taxon>
        <taxon>Deinococci</taxon>
        <taxon>Deinococcales</taxon>
        <taxon>Deinococcaceae</taxon>
        <taxon>Deinococcus</taxon>
    </lineage>
</organism>
<comment type="caution">
    <text evidence="1">The sequence shown here is derived from an EMBL/GenBank/DDBJ whole genome shotgun (WGS) entry which is preliminary data.</text>
</comment>
<evidence type="ECO:0000313" key="1">
    <source>
        <dbReference type="EMBL" id="MFC3833379.1"/>
    </source>
</evidence>
<dbReference type="EMBL" id="JBHRZG010000010">
    <property type="protein sequence ID" value="MFC3833379.1"/>
    <property type="molecule type" value="Genomic_DNA"/>
</dbReference>
<evidence type="ECO:0000313" key="2">
    <source>
        <dbReference type="Proteomes" id="UP001595803"/>
    </source>
</evidence>
<dbReference type="RefSeq" id="WP_322472774.1">
    <property type="nucleotide sequence ID" value="NZ_JBHRZG010000010.1"/>
</dbReference>